<sequence>MRLLMMALTLGSMCFGSVRAEASSDVWEKYAPLMVTEIYAMSSPSDETVAELEARGKFLVERLGVNHNSRLLYMTKAIDGMVEEGLMRGTLGQLRSALNLAELLPSLPQDTPIPEVFRLTSSFNSLHECLRDAEFGQQAVCQAITIFTVSQAAKPSSKAIDSLKGEFLNATGVYSTIMDLAQHLVEVQSTDAIPEDDETNLSQYQTTASDVTLNVMQAKRQLINAVLEVRKLSTI</sequence>
<reference evidence="1" key="1">
    <citation type="submission" date="2022-09" db="EMBL/GenBank/DDBJ databases">
        <title>Intensive care unit water sources are persistently colonized with multi-drug resistant bacteria and are the site of extensive horizontal gene transfer of antibiotic resistance genes.</title>
        <authorList>
            <person name="Diorio-Toth L."/>
        </authorList>
    </citation>
    <scope>NUCLEOTIDE SEQUENCE</scope>
    <source>
        <strain evidence="1">GD03710</strain>
    </source>
</reference>
<dbReference type="EMBL" id="JAOCIZ010000046">
    <property type="protein sequence ID" value="MDH1505870.1"/>
    <property type="molecule type" value="Genomic_DNA"/>
</dbReference>
<proteinExistence type="predicted"/>
<dbReference type="Proteomes" id="UP001161704">
    <property type="component" value="Unassembled WGS sequence"/>
</dbReference>
<gene>
    <name evidence="1" type="ORF">N5I20_12465</name>
</gene>
<protein>
    <submittedName>
        <fullName evidence="1">Uncharacterized protein</fullName>
    </submittedName>
</protein>
<evidence type="ECO:0000313" key="1">
    <source>
        <dbReference type="EMBL" id="MDH1505870.1"/>
    </source>
</evidence>
<dbReference type="AlphaFoldDB" id="A0AA42UDP2"/>
<evidence type="ECO:0000313" key="2">
    <source>
        <dbReference type="Proteomes" id="UP001161704"/>
    </source>
</evidence>
<dbReference type="RefSeq" id="WP_279963624.1">
    <property type="nucleotide sequence ID" value="NZ_JAOCFK010000155.1"/>
</dbReference>
<comment type="caution">
    <text evidence="1">The sequence shown here is derived from an EMBL/GenBank/DDBJ whole genome shotgun (WGS) entry which is preliminary data.</text>
</comment>
<accession>A0AA42UDP2</accession>
<organism evidence="1 2">
    <name type="scientific">Aeromonas caviae</name>
    <name type="common">Aeromonas punctata</name>
    <dbReference type="NCBI Taxonomy" id="648"/>
    <lineage>
        <taxon>Bacteria</taxon>
        <taxon>Pseudomonadati</taxon>
        <taxon>Pseudomonadota</taxon>
        <taxon>Gammaproteobacteria</taxon>
        <taxon>Aeromonadales</taxon>
        <taxon>Aeromonadaceae</taxon>
        <taxon>Aeromonas</taxon>
    </lineage>
</organism>
<name>A0AA42UDP2_AERCA</name>